<dbReference type="InterPro" id="IPR042070">
    <property type="entry name" value="PucR_C-HTH_sf"/>
</dbReference>
<proteinExistence type="predicted"/>
<protein>
    <submittedName>
        <fullName evidence="2">Helix-turn-helix domain-containing protein</fullName>
    </submittedName>
</protein>
<evidence type="ECO:0000259" key="1">
    <source>
        <dbReference type="Pfam" id="PF13556"/>
    </source>
</evidence>
<dbReference type="InterPro" id="IPR025736">
    <property type="entry name" value="PucR_C-HTH_dom"/>
</dbReference>
<gene>
    <name evidence="2" type="ORF">ACFQ1S_12505</name>
</gene>
<evidence type="ECO:0000313" key="2">
    <source>
        <dbReference type="EMBL" id="MFD1046316.1"/>
    </source>
</evidence>
<dbReference type="Pfam" id="PF13556">
    <property type="entry name" value="HTH_30"/>
    <property type="match status" value="1"/>
</dbReference>
<keyword evidence="3" id="KW-1185">Reference proteome</keyword>
<dbReference type="Gene3D" id="1.10.10.2840">
    <property type="entry name" value="PucR C-terminal helix-turn-helix domain"/>
    <property type="match status" value="1"/>
</dbReference>
<sequence>MDILRHYCAKGGNKSAAAEAAHMSRTAYYQQLGRIEQVLGVSLEDPESMLSLYVALLTLDVQAHHTTE</sequence>
<comment type="caution">
    <text evidence="2">The sequence shown here is derived from an EMBL/GenBank/DDBJ whole genome shotgun (WGS) entry which is preliminary data.</text>
</comment>
<accession>A0ABW3M865</accession>
<organism evidence="2 3">
    <name type="scientific">Kibdelosporangium lantanae</name>
    <dbReference type="NCBI Taxonomy" id="1497396"/>
    <lineage>
        <taxon>Bacteria</taxon>
        <taxon>Bacillati</taxon>
        <taxon>Actinomycetota</taxon>
        <taxon>Actinomycetes</taxon>
        <taxon>Pseudonocardiales</taxon>
        <taxon>Pseudonocardiaceae</taxon>
        <taxon>Kibdelosporangium</taxon>
    </lineage>
</organism>
<dbReference type="Proteomes" id="UP001597045">
    <property type="component" value="Unassembled WGS sequence"/>
</dbReference>
<feature type="domain" description="PucR C-terminal helix-turn-helix" evidence="1">
    <location>
        <begin position="2"/>
        <end position="57"/>
    </location>
</feature>
<evidence type="ECO:0000313" key="3">
    <source>
        <dbReference type="Proteomes" id="UP001597045"/>
    </source>
</evidence>
<name>A0ABW3M865_9PSEU</name>
<reference evidence="3" key="1">
    <citation type="journal article" date="2019" name="Int. J. Syst. Evol. Microbiol.">
        <title>The Global Catalogue of Microorganisms (GCM) 10K type strain sequencing project: providing services to taxonomists for standard genome sequencing and annotation.</title>
        <authorList>
            <consortium name="The Broad Institute Genomics Platform"/>
            <consortium name="The Broad Institute Genome Sequencing Center for Infectious Disease"/>
            <person name="Wu L."/>
            <person name="Ma J."/>
        </authorList>
    </citation>
    <scope>NUCLEOTIDE SEQUENCE [LARGE SCALE GENOMIC DNA]</scope>
    <source>
        <strain evidence="3">JCM 31486</strain>
    </source>
</reference>
<dbReference type="EMBL" id="JBHTIS010000607">
    <property type="protein sequence ID" value="MFD1046316.1"/>
    <property type="molecule type" value="Genomic_DNA"/>
</dbReference>